<dbReference type="GO" id="GO:0005576">
    <property type="term" value="C:extracellular region"/>
    <property type="evidence" value="ECO:0007669"/>
    <property type="project" value="UniProtKB-SubCell"/>
</dbReference>
<evidence type="ECO:0000256" key="8">
    <source>
        <dbReference type="ARBA" id="ARBA00023326"/>
    </source>
</evidence>
<dbReference type="EC" id="1.14.99.56" evidence="11"/>
<dbReference type="GO" id="GO:0030245">
    <property type="term" value="P:cellulose catabolic process"/>
    <property type="evidence" value="ECO:0007669"/>
    <property type="project" value="UniProtKB-KW"/>
</dbReference>
<evidence type="ECO:0000313" key="13">
    <source>
        <dbReference type="EMBL" id="KAJ2905551.1"/>
    </source>
</evidence>
<keyword evidence="4" id="KW-0732">Signal</keyword>
<comment type="similarity">
    <text evidence="9">Belongs to the polysaccharide monooxygenase AA9 family.</text>
</comment>
<evidence type="ECO:0000256" key="11">
    <source>
        <dbReference type="ARBA" id="ARBA00047174"/>
    </source>
</evidence>
<evidence type="ECO:0000256" key="3">
    <source>
        <dbReference type="ARBA" id="ARBA00022525"/>
    </source>
</evidence>
<comment type="subcellular location">
    <subcellularLocation>
        <location evidence="2">Secreted</location>
    </subcellularLocation>
</comment>
<keyword evidence="7" id="KW-0119">Carbohydrate metabolism</keyword>
<proteinExistence type="inferred from homology"/>
<dbReference type="Gene3D" id="2.70.50.70">
    <property type="match status" value="1"/>
</dbReference>
<evidence type="ECO:0000256" key="7">
    <source>
        <dbReference type="ARBA" id="ARBA00023277"/>
    </source>
</evidence>
<dbReference type="PANTHER" id="PTHR33353:SF11">
    <property type="entry name" value="GLYCOSYLHYDROLASE FAMILY 61-7 PROTEIN"/>
    <property type="match status" value="1"/>
</dbReference>
<organism evidence="13 14">
    <name type="scientific">Zalerion maritima</name>
    <dbReference type="NCBI Taxonomy" id="339359"/>
    <lineage>
        <taxon>Eukaryota</taxon>
        <taxon>Fungi</taxon>
        <taxon>Dikarya</taxon>
        <taxon>Ascomycota</taxon>
        <taxon>Pezizomycotina</taxon>
        <taxon>Sordariomycetes</taxon>
        <taxon>Lulworthiomycetidae</taxon>
        <taxon>Lulworthiales</taxon>
        <taxon>Lulworthiaceae</taxon>
        <taxon>Zalerion</taxon>
    </lineage>
</organism>
<accession>A0AAD5WW95</accession>
<evidence type="ECO:0000256" key="9">
    <source>
        <dbReference type="ARBA" id="ARBA00044502"/>
    </source>
</evidence>
<evidence type="ECO:0000256" key="4">
    <source>
        <dbReference type="ARBA" id="ARBA00022729"/>
    </source>
</evidence>
<protein>
    <recommendedName>
        <fullName evidence="11">lytic cellulose monooxygenase (C4-dehydrogenating)</fullName>
        <ecNumber evidence="11">1.14.99.56</ecNumber>
    </recommendedName>
</protein>
<evidence type="ECO:0000259" key="12">
    <source>
        <dbReference type="Pfam" id="PF03443"/>
    </source>
</evidence>
<evidence type="ECO:0000313" key="14">
    <source>
        <dbReference type="Proteomes" id="UP001201980"/>
    </source>
</evidence>
<comment type="cofactor">
    <cofactor evidence="1">
        <name>Cu(2+)</name>
        <dbReference type="ChEBI" id="CHEBI:29036"/>
    </cofactor>
</comment>
<dbReference type="InterPro" id="IPR005103">
    <property type="entry name" value="AA9_LPMO"/>
</dbReference>
<feature type="domain" description="Auxiliary Activity family 9 catalytic" evidence="12">
    <location>
        <begin position="30"/>
        <end position="116"/>
    </location>
</feature>
<evidence type="ECO:0000256" key="2">
    <source>
        <dbReference type="ARBA" id="ARBA00004613"/>
    </source>
</evidence>
<dbReference type="Pfam" id="PF03443">
    <property type="entry name" value="AA9"/>
    <property type="match status" value="1"/>
</dbReference>
<sequence length="124" mass="13603">MLANASMRPIPQYHYTLSLLSLLTSQASAHYIFQKTAVADPQYGVYEHIRKNTSRNSPVTDLSSGDLRCNEGDFTFTPDVAVYHQGPVSVFMSKAPESVHDCDGSGEWFKIHDVSPTFSGSSAS</sequence>
<keyword evidence="8" id="KW-0624">Polysaccharide degradation</keyword>
<dbReference type="Proteomes" id="UP001201980">
    <property type="component" value="Unassembled WGS sequence"/>
</dbReference>
<gene>
    <name evidence="13" type="ORF">MKZ38_005195</name>
</gene>
<keyword evidence="14" id="KW-1185">Reference proteome</keyword>
<keyword evidence="5" id="KW-0136">Cellulose degradation</keyword>
<keyword evidence="6" id="KW-1015">Disulfide bond</keyword>
<name>A0AAD5WW95_9PEZI</name>
<evidence type="ECO:0000256" key="10">
    <source>
        <dbReference type="ARBA" id="ARBA00045077"/>
    </source>
</evidence>
<dbReference type="PANTHER" id="PTHR33353">
    <property type="entry name" value="PUTATIVE (AFU_ORTHOLOGUE AFUA_1G12560)-RELATED"/>
    <property type="match status" value="1"/>
</dbReference>
<keyword evidence="3" id="KW-0964">Secreted</keyword>
<dbReference type="AlphaFoldDB" id="A0AAD5WW95"/>
<comment type="catalytic activity">
    <reaction evidence="10">
        <text>[(1-&gt;4)-beta-D-glucosyl]n+m + reduced acceptor + O2 = 4-dehydro-beta-D-glucosyl-[(1-&gt;4)-beta-D-glucosyl]n-1 + [(1-&gt;4)-beta-D-glucosyl]m + acceptor + H2O.</text>
        <dbReference type="EC" id="1.14.99.56"/>
    </reaction>
</comment>
<evidence type="ECO:0000256" key="5">
    <source>
        <dbReference type="ARBA" id="ARBA00023001"/>
    </source>
</evidence>
<evidence type="ECO:0000256" key="1">
    <source>
        <dbReference type="ARBA" id="ARBA00001973"/>
    </source>
</evidence>
<dbReference type="EMBL" id="JAKWBI020000030">
    <property type="protein sequence ID" value="KAJ2905551.1"/>
    <property type="molecule type" value="Genomic_DNA"/>
</dbReference>
<evidence type="ECO:0000256" key="6">
    <source>
        <dbReference type="ARBA" id="ARBA00023157"/>
    </source>
</evidence>
<comment type="caution">
    <text evidence="13">The sequence shown here is derived from an EMBL/GenBank/DDBJ whole genome shotgun (WGS) entry which is preliminary data.</text>
</comment>
<dbReference type="InterPro" id="IPR049892">
    <property type="entry name" value="AA9"/>
</dbReference>
<reference evidence="13" key="1">
    <citation type="submission" date="2022-07" db="EMBL/GenBank/DDBJ databases">
        <title>Draft genome sequence of Zalerion maritima ATCC 34329, a (micro)plastics degrading marine fungus.</title>
        <authorList>
            <person name="Paco A."/>
            <person name="Goncalves M.F.M."/>
            <person name="Rocha-Santos T.A.P."/>
            <person name="Alves A."/>
        </authorList>
    </citation>
    <scope>NUCLEOTIDE SEQUENCE</scope>
    <source>
        <strain evidence="13">ATCC 34329</strain>
    </source>
</reference>